<feature type="transmembrane region" description="Helical" evidence="1">
    <location>
        <begin position="109"/>
        <end position="130"/>
    </location>
</feature>
<evidence type="ECO:0000256" key="1">
    <source>
        <dbReference type="PROSITE-ProRule" id="PRU00244"/>
    </source>
</evidence>
<dbReference type="PROSITE" id="PS50924">
    <property type="entry name" value="MHYT"/>
    <property type="match status" value="1"/>
</dbReference>
<evidence type="ECO:0000313" key="4">
    <source>
        <dbReference type="EMBL" id="MCD2114448.1"/>
    </source>
</evidence>
<feature type="domain" description="MHYT" evidence="3">
    <location>
        <begin position="1"/>
        <end position="137"/>
    </location>
</feature>
<comment type="caution">
    <text evidence="1">Lacks conserved residue(s) required for the propagation of feature annotation.</text>
</comment>
<reference evidence="4" key="1">
    <citation type="submission" date="2021-11" db="EMBL/GenBank/DDBJ databases">
        <title>Development of a sustainable strategy for remediation of hydrocarbon-contaminated territories based on the waste exchange concept.</title>
        <authorList>
            <person name="Elkin A."/>
        </authorList>
    </citation>
    <scope>NUCLEOTIDE SEQUENCE</scope>
    <source>
        <strain evidence="4">IEGM 757</strain>
    </source>
</reference>
<evidence type="ECO:0000313" key="5">
    <source>
        <dbReference type="Proteomes" id="UP001198630"/>
    </source>
</evidence>
<dbReference type="InterPro" id="IPR005330">
    <property type="entry name" value="MHYT_dom"/>
</dbReference>
<dbReference type="PANTHER" id="PTHR35152:SF1">
    <property type="entry name" value="DOMAIN SIGNALLING PROTEIN, PUTATIVE (AFU_ORTHOLOGUE AFUA_5G11310)-RELATED"/>
    <property type="match status" value="1"/>
</dbReference>
<keyword evidence="1" id="KW-1133">Transmembrane helix</keyword>
<dbReference type="Proteomes" id="UP001198630">
    <property type="component" value="Unassembled WGS sequence"/>
</dbReference>
<dbReference type="Pfam" id="PF03707">
    <property type="entry name" value="MHYT"/>
    <property type="match status" value="2"/>
</dbReference>
<organism evidence="4 5">
    <name type="scientific">Rhodococcus rhodochrous</name>
    <dbReference type="NCBI Taxonomy" id="1829"/>
    <lineage>
        <taxon>Bacteria</taxon>
        <taxon>Bacillati</taxon>
        <taxon>Actinomycetota</taxon>
        <taxon>Actinomycetes</taxon>
        <taxon>Mycobacteriales</taxon>
        <taxon>Nocardiaceae</taxon>
        <taxon>Rhodococcus</taxon>
    </lineage>
</organism>
<keyword evidence="1" id="KW-0472">Membrane</keyword>
<comment type="caution">
    <text evidence="4">The sequence shown here is derived from an EMBL/GenBank/DDBJ whole genome shotgun (WGS) entry which is preliminary data.</text>
</comment>
<evidence type="ECO:0000256" key="2">
    <source>
        <dbReference type="SAM" id="MobiDB-lite"/>
    </source>
</evidence>
<gene>
    <name evidence="4" type="ORF">LQ384_25400</name>
</gene>
<protein>
    <recommendedName>
        <fullName evidence="3">MHYT domain-containing protein</fullName>
    </recommendedName>
</protein>
<evidence type="ECO:0000259" key="3">
    <source>
        <dbReference type="PROSITE" id="PS50924"/>
    </source>
</evidence>
<name>A0AAW4XN10_RHORH</name>
<proteinExistence type="predicted"/>
<dbReference type="EMBL" id="JAJNCO010000021">
    <property type="protein sequence ID" value="MCD2114448.1"/>
    <property type="molecule type" value="Genomic_DNA"/>
</dbReference>
<dbReference type="PANTHER" id="PTHR35152">
    <property type="entry name" value="DOMAIN SIGNALLING PROTEIN, PUTATIVE (AFU_ORTHOLOGUE AFUA_5G11310)-RELATED"/>
    <property type="match status" value="1"/>
</dbReference>
<sequence>MGFAVPGTLIRYNPPLTVFSAVVAMAATGLGLWLMNSPVVPKRHLRVFRSMIGGMVIGAAVSVMHYSGMAAIRIQGKVDHAYSFVAVSIIIGIVAATIALWLTSHPTSGFARASAAVVMGGAVAAVHYIGMAGTAATISTHAPAPQGWTVMSLLLPAFVLGTLVLAVPLVALMLGTQPTHADPDADTGHHLQAATPRAPLERSAAAAPDSGRLAASPTRGPGRYLDATTYVPRTRPTRTPPRS</sequence>
<accession>A0AAW4XN10</accession>
<feature type="transmembrane region" description="Helical" evidence="1">
    <location>
        <begin position="150"/>
        <end position="174"/>
    </location>
</feature>
<feature type="region of interest" description="Disordered" evidence="2">
    <location>
        <begin position="181"/>
        <end position="243"/>
    </location>
</feature>
<keyword evidence="1" id="KW-0812">Transmembrane</keyword>
<feature type="transmembrane region" description="Helical" evidence="1">
    <location>
        <begin position="80"/>
        <end position="102"/>
    </location>
</feature>
<feature type="transmembrane region" description="Helical" evidence="1">
    <location>
        <begin position="47"/>
        <end position="68"/>
    </location>
</feature>
<dbReference type="GO" id="GO:0016020">
    <property type="term" value="C:membrane"/>
    <property type="evidence" value="ECO:0007669"/>
    <property type="project" value="UniProtKB-UniRule"/>
</dbReference>
<feature type="transmembrane region" description="Helical" evidence="1">
    <location>
        <begin position="16"/>
        <end position="35"/>
    </location>
</feature>
<dbReference type="AlphaFoldDB" id="A0AAW4XN10"/>